<feature type="domain" description="Cilium assembly protein DZIP1 N-terminal" evidence="4">
    <location>
        <begin position="6"/>
        <end position="100"/>
    </location>
</feature>
<evidence type="ECO:0000313" key="5">
    <source>
        <dbReference type="EMBL" id="GAX82710.1"/>
    </source>
</evidence>
<dbReference type="InterPro" id="IPR032714">
    <property type="entry name" value="DZIP1_N"/>
</dbReference>
<dbReference type="PANTHER" id="PTHR21502:SF3">
    <property type="entry name" value="CILIUM ASSEMBLY PROTEIN DZIP1L"/>
    <property type="match status" value="1"/>
</dbReference>
<feature type="region of interest" description="Disordered" evidence="3">
    <location>
        <begin position="603"/>
        <end position="643"/>
    </location>
</feature>
<dbReference type="AlphaFoldDB" id="A0A250XIT6"/>
<reference evidence="5 6" key="1">
    <citation type="submission" date="2017-08" db="EMBL/GenBank/DDBJ databases">
        <title>Acidophilic green algal genome provides insights into adaptation to an acidic environment.</title>
        <authorList>
            <person name="Hirooka S."/>
            <person name="Hirose Y."/>
            <person name="Kanesaki Y."/>
            <person name="Higuchi S."/>
            <person name="Fujiwara T."/>
            <person name="Onuma R."/>
            <person name="Era A."/>
            <person name="Ohbayashi R."/>
            <person name="Uzuka A."/>
            <person name="Nozaki H."/>
            <person name="Yoshikawa H."/>
            <person name="Miyagishima S.Y."/>
        </authorList>
    </citation>
    <scope>NUCLEOTIDE SEQUENCE [LARGE SCALE GENOMIC DNA]</scope>
    <source>
        <strain evidence="5 6">NIES-2499</strain>
    </source>
</reference>
<organism evidence="5 6">
    <name type="scientific">Chlamydomonas eustigma</name>
    <dbReference type="NCBI Taxonomy" id="1157962"/>
    <lineage>
        <taxon>Eukaryota</taxon>
        <taxon>Viridiplantae</taxon>
        <taxon>Chlorophyta</taxon>
        <taxon>core chlorophytes</taxon>
        <taxon>Chlorophyceae</taxon>
        <taxon>CS clade</taxon>
        <taxon>Chlamydomonadales</taxon>
        <taxon>Chlamydomonadaceae</taxon>
        <taxon>Chlamydomonas</taxon>
    </lineage>
</organism>
<dbReference type="Proteomes" id="UP000232323">
    <property type="component" value="Unassembled WGS sequence"/>
</dbReference>
<feature type="region of interest" description="Disordered" evidence="3">
    <location>
        <begin position="521"/>
        <end position="560"/>
    </location>
</feature>
<feature type="compositionally biased region" description="Low complexity" evidence="3">
    <location>
        <begin position="609"/>
        <end position="643"/>
    </location>
</feature>
<name>A0A250XIT6_9CHLO</name>
<keyword evidence="1 2" id="KW-0175">Coiled coil</keyword>
<accession>A0A250XIT6</accession>
<dbReference type="Pfam" id="PF13815">
    <property type="entry name" value="Dzip-like_N"/>
    <property type="match status" value="2"/>
</dbReference>
<dbReference type="OrthoDB" id="515971at2759"/>
<feature type="region of interest" description="Disordered" evidence="3">
    <location>
        <begin position="408"/>
        <end position="459"/>
    </location>
</feature>
<gene>
    <name evidence="5" type="ORF">CEUSTIGMA_g10136.t1</name>
</gene>
<comment type="caution">
    <text evidence="5">The sequence shown here is derived from an EMBL/GenBank/DDBJ whole genome shotgun (WGS) entry which is preliminary data.</text>
</comment>
<evidence type="ECO:0000256" key="2">
    <source>
        <dbReference type="SAM" id="Coils"/>
    </source>
</evidence>
<evidence type="ECO:0000256" key="3">
    <source>
        <dbReference type="SAM" id="MobiDB-lite"/>
    </source>
</evidence>
<evidence type="ECO:0000313" key="6">
    <source>
        <dbReference type="Proteomes" id="UP000232323"/>
    </source>
</evidence>
<keyword evidence="6" id="KW-1185">Reference proteome</keyword>
<proteinExistence type="predicted"/>
<evidence type="ECO:0000256" key="1">
    <source>
        <dbReference type="ARBA" id="ARBA00023054"/>
    </source>
</evidence>
<feature type="coiled-coil region" evidence="2">
    <location>
        <begin position="130"/>
        <end position="157"/>
    </location>
</feature>
<dbReference type="InterPro" id="IPR051241">
    <property type="entry name" value="DZIP_RILPL"/>
</dbReference>
<dbReference type="PANTHER" id="PTHR21502">
    <property type="entry name" value="ZINC FINGER PROTEIN DZIP1"/>
    <property type="match status" value="1"/>
</dbReference>
<dbReference type="EMBL" id="BEGY01000085">
    <property type="protein sequence ID" value="GAX82710.1"/>
    <property type="molecule type" value="Genomic_DNA"/>
</dbReference>
<dbReference type="GO" id="GO:0005737">
    <property type="term" value="C:cytoplasm"/>
    <property type="evidence" value="ECO:0007669"/>
    <property type="project" value="UniProtKB-SubCell"/>
</dbReference>
<dbReference type="GO" id="GO:0008270">
    <property type="term" value="F:zinc ion binding"/>
    <property type="evidence" value="ECO:0007669"/>
    <property type="project" value="UniProtKB-KW"/>
</dbReference>
<evidence type="ECO:0000259" key="4">
    <source>
        <dbReference type="Pfam" id="PF13815"/>
    </source>
</evidence>
<feature type="domain" description="Cilium assembly protein DZIP1 N-terminal" evidence="4">
    <location>
        <begin position="161"/>
        <end position="269"/>
    </location>
</feature>
<sequence length="643" mass="70239">MFNSRFVFSYRVGHFDWRTLHGVDVESVIRLTDVGAVEACLETLQHGNFDNEQGLSTRNCIQVFRLLQLSIEYLNHLRTAHSRLLSNYETAAEASAGWQQAAVMYLDSGQAFIQECAEMGALSKQRLMVVDQLRADLENVDSEYNAALDELELEDQRARYFHFRKQRAELNWQQVHAVDLQELVTNVDIKAMEQVMHTVTFGSIIVEDREELTPHHFAQLVPLAQCGLDLALFQANASGLLLEQAMGRLKSACKDIPTLTTATKQLHEAITSIVLDAHSMQNHQPSTNELLSGQTSAQARRPGTAFTSLPLRRPFTADANMMGMARSTAPAAFLTAAEGPTSSTWGRPASPYQGPLALIAAAGTAGLGPAVELQGTTAELHFKTDNLEEDLRTERFKNEEMRRLLSSIRDRLSSQKPLKQSQPASMSVQGGPKGFVSTSSQSAEPEPKAASNEGALPTAGSVAMRPDMAHSSGGSFSSPQRVRITIDEDAIRKEERQKALEILSAQIGFLKKQALDQVLRRHTSQGGTDDQNVNDDARGHRFDGGSVRHGQDAQEGKISVGVTASRQGASCMIADTVRSRQTSQAGLSVTGSSNRSRAYAESGLELNNSSRSSTMMSSLLLQQQQQDEQRLLQSSALAEAAAS</sequence>
<protein>
    <recommendedName>
        <fullName evidence="4">Cilium assembly protein DZIP1 N-terminal domain-containing protein</fullName>
    </recommendedName>
</protein>
<feature type="compositionally biased region" description="Polar residues" evidence="3">
    <location>
        <begin position="415"/>
        <end position="428"/>
    </location>
</feature>